<comment type="caution">
    <text evidence="1">The sequence shown here is derived from an EMBL/GenBank/DDBJ whole genome shotgun (WGS) entry which is preliminary data.</text>
</comment>
<protein>
    <submittedName>
        <fullName evidence="1">Uncharacterized protein</fullName>
    </submittedName>
</protein>
<reference evidence="1" key="1">
    <citation type="journal article" date="2020" name="mSystems">
        <title>Genome- and Community-Level Interaction Insights into Carbon Utilization and Element Cycling Functions of Hydrothermarchaeota in Hydrothermal Sediment.</title>
        <authorList>
            <person name="Zhou Z."/>
            <person name="Liu Y."/>
            <person name="Xu W."/>
            <person name="Pan J."/>
            <person name="Luo Z.H."/>
            <person name="Li M."/>
        </authorList>
    </citation>
    <scope>NUCLEOTIDE SEQUENCE [LARGE SCALE GENOMIC DNA]</scope>
    <source>
        <strain evidence="1">SpSt-16</strain>
    </source>
</reference>
<sequence length="237" mass="26292">MPRLHYIVENSDLAKVVSAANTLLKIEDAIEEVVSERDIELRGYNIEGIDLSAPRKNSYVVYIDTEHNCRDEITIEDLVVKVVCKRGVASNSSIYRALAADLTRISINILAKYIAKDEEFMVLILDKGIAAVLEGMPEKVVAPYIAGTLFICHTHPNTVASAFSKEDALTLLDVMSRRGFGGCVVSRLNSLTMYRAGLFVLEDYFKIFNAANDLEHLDGETIKSLGLRTVDCFNLSI</sequence>
<organism evidence="1">
    <name type="scientific">Ignisphaera aggregans</name>
    <dbReference type="NCBI Taxonomy" id="334771"/>
    <lineage>
        <taxon>Archaea</taxon>
        <taxon>Thermoproteota</taxon>
        <taxon>Thermoprotei</taxon>
        <taxon>Desulfurococcales</taxon>
        <taxon>Desulfurococcaceae</taxon>
        <taxon>Ignisphaera</taxon>
    </lineage>
</organism>
<dbReference type="AlphaFoldDB" id="A0A7C2ZC97"/>
<dbReference type="EMBL" id="DSGT01000009">
    <property type="protein sequence ID" value="HEW53116.1"/>
    <property type="molecule type" value="Genomic_DNA"/>
</dbReference>
<gene>
    <name evidence="1" type="ORF">ENO77_02970</name>
</gene>
<proteinExistence type="predicted"/>
<name>A0A7C2ZC97_9CREN</name>
<accession>A0A7C2ZC97</accession>
<evidence type="ECO:0000313" key="1">
    <source>
        <dbReference type="EMBL" id="HEW53116.1"/>
    </source>
</evidence>